<protein>
    <submittedName>
        <fullName evidence="3">NAD(P)/FAD-dependent oxidoreductase</fullName>
        <ecNumber evidence="3">1.-.-.-</ecNumber>
    </submittedName>
</protein>
<organism evidence="3 4">
    <name type="scientific">Halosolutus amylolyticus</name>
    <dbReference type="NCBI Taxonomy" id="2932267"/>
    <lineage>
        <taxon>Archaea</taxon>
        <taxon>Methanobacteriati</taxon>
        <taxon>Methanobacteriota</taxon>
        <taxon>Stenosarchaea group</taxon>
        <taxon>Halobacteria</taxon>
        <taxon>Halobacteriales</taxon>
        <taxon>Natrialbaceae</taxon>
        <taxon>Halosolutus</taxon>
    </lineage>
</organism>
<dbReference type="Proteomes" id="UP001595898">
    <property type="component" value="Unassembled WGS sequence"/>
</dbReference>
<dbReference type="PANTHER" id="PTHR13847">
    <property type="entry name" value="SARCOSINE DEHYDROGENASE-RELATED"/>
    <property type="match status" value="1"/>
</dbReference>
<feature type="domain" description="FAD dependent oxidoreductase" evidence="2">
    <location>
        <begin position="3"/>
        <end position="348"/>
    </location>
</feature>
<dbReference type="InterPro" id="IPR006076">
    <property type="entry name" value="FAD-dep_OxRdtase"/>
</dbReference>
<keyword evidence="1 3" id="KW-0560">Oxidoreductase</keyword>
<evidence type="ECO:0000259" key="2">
    <source>
        <dbReference type="Pfam" id="PF01266"/>
    </source>
</evidence>
<dbReference type="AlphaFoldDB" id="A0ABD5PVU0"/>
<accession>A0ABD5PVU0</accession>
<dbReference type="EC" id="1.-.-.-" evidence="3"/>
<dbReference type="Gene3D" id="3.30.9.10">
    <property type="entry name" value="D-Amino Acid Oxidase, subunit A, domain 2"/>
    <property type="match status" value="1"/>
</dbReference>
<dbReference type="Pfam" id="PF01266">
    <property type="entry name" value="DAO"/>
    <property type="match status" value="1"/>
</dbReference>
<reference evidence="3 4" key="1">
    <citation type="journal article" date="2019" name="Int. J. Syst. Evol. Microbiol.">
        <title>The Global Catalogue of Microorganisms (GCM) 10K type strain sequencing project: providing services to taxonomists for standard genome sequencing and annotation.</title>
        <authorList>
            <consortium name="The Broad Institute Genomics Platform"/>
            <consortium name="The Broad Institute Genome Sequencing Center for Infectious Disease"/>
            <person name="Wu L."/>
            <person name="Ma J."/>
        </authorList>
    </citation>
    <scope>NUCLEOTIDE SEQUENCE [LARGE SCALE GENOMIC DNA]</scope>
    <source>
        <strain evidence="3 4">WLHS5</strain>
    </source>
</reference>
<dbReference type="RefSeq" id="WP_250142224.1">
    <property type="nucleotide sequence ID" value="NZ_JALIQP010000006.1"/>
</dbReference>
<dbReference type="PANTHER" id="PTHR13847:SF289">
    <property type="entry name" value="GLYCINE OXIDASE"/>
    <property type="match status" value="1"/>
</dbReference>
<dbReference type="Gene3D" id="3.50.50.60">
    <property type="entry name" value="FAD/NAD(P)-binding domain"/>
    <property type="match status" value="1"/>
</dbReference>
<dbReference type="SUPFAM" id="SSF51905">
    <property type="entry name" value="FAD/NAD(P)-binding domain"/>
    <property type="match status" value="1"/>
</dbReference>
<dbReference type="InterPro" id="IPR036188">
    <property type="entry name" value="FAD/NAD-bd_sf"/>
</dbReference>
<dbReference type="EMBL" id="JBHSFA010000012">
    <property type="protein sequence ID" value="MFC4544654.1"/>
    <property type="molecule type" value="Genomic_DNA"/>
</dbReference>
<comment type="caution">
    <text evidence="3">The sequence shown here is derived from an EMBL/GenBank/DDBJ whole genome shotgun (WGS) entry which is preliminary data.</text>
</comment>
<evidence type="ECO:0000256" key="1">
    <source>
        <dbReference type="ARBA" id="ARBA00023002"/>
    </source>
</evidence>
<evidence type="ECO:0000313" key="4">
    <source>
        <dbReference type="Proteomes" id="UP001595898"/>
    </source>
</evidence>
<gene>
    <name evidence="3" type="ORF">ACFO5R_22225</name>
</gene>
<evidence type="ECO:0000313" key="3">
    <source>
        <dbReference type="EMBL" id="MFC4544654.1"/>
    </source>
</evidence>
<sequence length="368" mass="38626">MNVVIVGGGIVGTAIASRLGETDHDVTLFERADIGRETTAASAGIVMRAAVEPEPFDLRLRSRARSGYRDLLDSSSLDPEGLGVLYVAETPTFADRLAGSATALREYGVDASFVEATELAEYGIEPARFAGALYTPADTVFDEPGAIATAFADRARRNGVDVRTGVAVTNVETTEGAVSGVVTDEGRVEADRVVNATGPWAPRLNEAVGVSLPLCHTKGPMVELEAAEPIDGPVTIFESNRYVRPGVGTDGTRAWIGEFLTTYVDGQQYDPDTLSVPDEFVASATELATDVPALADATVVDSWIGLRTVTPDGRPIVGETSVDGFVVACGMTGHGITLAPAVADVVGEAIDGEPDPDIRDRLSPDRFS</sequence>
<keyword evidence="4" id="KW-1185">Reference proteome</keyword>
<proteinExistence type="predicted"/>
<dbReference type="GO" id="GO:0016491">
    <property type="term" value="F:oxidoreductase activity"/>
    <property type="evidence" value="ECO:0007669"/>
    <property type="project" value="UniProtKB-KW"/>
</dbReference>
<name>A0ABD5PVU0_9EURY</name>